<organism evidence="9">
    <name type="scientific">Culicoides sonorensis</name>
    <name type="common">Biting midge</name>
    <dbReference type="NCBI Taxonomy" id="179676"/>
    <lineage>
        <taxon>Eukaryota</taxon>
        <taxon>Metazoa</taxon>
        <taxon>Ecdysozoa</taxon>
        <taxon>Arthropoda</taxon>
        <taxon>Hexapoda</taxon>
        <taxon>Insecta</taxon>
        <taxon>Pterygota</taxon>
        <taxon>Neoptera</taxon>
        <taxon>Endopterygota</taxon>
        <taxon>Diptera</taxon>
        <taxon>Nematocera</taxon>
        <taxon>Chironomoidea</taxon>
        <taxon>Ceratopogonidae</taxon>
        <taxon>Ceratopogoninae</taxon>
        <taxon>Culicoides</taxon>
        <taxon>Monoculicoides</taxon>
    </lineage>
</organism>
<name>A0A336LTC8_CULSO</name>
<evidence type="ECO:0000256" key="5">
    <source>
        <dbReference type="ARBA" id="ARBA00023136"/>
    </source>
</evidence>
<gene>
    <name evidence="9" type="primary">CSON004389</name>
</gene>
<dbReference type="AlphaFoldDB" id="A0A336LTC8"/>
<dbReference type="EMBL" id="UFQS01000186">
    <property type="protein sequence ID" value="SSX00906.1"/>
    <property type="molecule type" value="Genomic_DNA"/>
</dbReference>
<keyword evidence="5 7" id="KW-0472">Membrane</keyword>
<dbReference type="PANTHER" id="PTHR31386">
    <property type="entry name" value="UNCHARACTERIZED PROTEIN KIAA2013"/>
    <property type="match status" value="1"/>
</dbReference>
<reference evidence="9" key="2">
    <citation type="submission" date="2018-07" db="EMBL/GenBank/DDBJ databases">
        <authorList>
            <person name="Quirk P.G."/>
            <person name="Krulwich T.A."/>
        </authorList>
    </citation>
    <scope>NUCLEOTIDE SEQUENCE</scope>
</reference>
<reference evidence="8" key="1">
    <citation type="submission" date="2018-04" db="EMBL/GenBank/DDBJ databases">
        <authorList>
            <person name="Go L.Y."/>
            <person name="Mitchell J.A."/>
        </authorList>
    </citation>
    <scope>NUCLEOTIDE SEQUENCE</scope>
    <source>
        <tissue evidence="8">Whole organism</tissue>
    </source>
</reference>
<keyword evidence="4 7" id="KW-1133">Transmembrane helix</keyword>
<dbReference type="EMBL" id="UFQT01000186">
    <property type="protein sequence ID" value="SSX21286.1"/>
    <property type="molecule type" value="Genomic_DNA"/>
</dbReference>
<evidence type="ECO:0000256" key="1">
    <source>
        <dbReference type="ARBA" id="ARBA00004479"/>
    </source>
</evidence>
<keyword evidence="2 7" id="KW-0812">Transmembrane</keyword>
<protein>
    <submittedName>
        <fullName evidence="9">CSON004389 protein</fullName>
    </submittedName>
</protein>
<dbReference type="InterPro" id="IPR018795">
    <property type="entry name" value="K2013-like"/>
</dbReference>
<evidence type="ECO:0000313" key="8">
    <source>
        <dbReference type="EMBL" id="SSX00906.1"/>
    </source>
</evidence>
<sequence>MKFLNASDVLRKLKRVDGASRRLFFGLFGVAIFLLYFGPSILRWLFSSSSHINIHDPLLRCIDDRLTPIYSLFHDNDAYIHYPKNQQQTSDHSFIPYVGNGYFGLTIEKDSHFTIKHGRSLAIDVNFHPVVSVISKNKENFEETFVTDYYKGIVKRFTCYRGFYANFEYYAHRNHKELFLQEIIITNTLNDVIDVELVLPRVSDWITNTNSIKLQVGSYSQELKVMTGMVDVPDTKKVKVVTIVYKNMPRILTLKKRGVTKVDFYTVIVYSDPIDKSKYSQQKDTIEKDAIEKMKNVLDEFYQSESSAYLFKKSHTDVWKNIWFTGFQISPSKAENALNGDRINHTMYIILSQVRAYESEQSITPTKRQEIYNALSYSENCYAHYPTLQADNLWKSPTALEEINNLVSIWLLTLEKNGCHNLLKAGASGLIQAMVLSFGGFRFSNNHLEFNIHPKHLHRDYHFRRLNYGNLTHVNVSVSVNDENKAVLFVSVDRAEDKLPYYACDGGCLDDPIPLSNTPKEFPVKLTEPLTAILYITTDKQHVEDLKHALHVKEIIEAPAHQSHILNLHRHGHHNLGGLPTLFWFSICAIILIFHIFLFRLIIKEYCGESGSEKIKYRYLKP</sequence>
<evidence type="ECO:0000256" key="3">
    <source>
        <dbReference type="ARBA" id="ARBA00022729"/>
    </source>
</evidence>
<dbReference type="Pfam" id="PF10222">
    <property type="entry name" value="DUF2152"/>
    <property type="match status" value="1"/>
</dbReference>
<keyword evidence="3" id="KW-0732">Signal</keyword>
<comment type="subcellular location">
    <subcellularLocation>
        <location evidence="1">Membrane</location>
        <topology evidence="1">Single-pass type I membrane protein</topology>
    </subcellularLocation>
</comment>
<feature type="transmembrane region" description="Helical" evidence="7">
    <location>
        <begin position="582"/>
        <end position="603"/>
    </location>
</feature>
<evidence type="ECO:0000256" key="2">
    <source>
        <dbReference type="ARBA" id="ARBA00022692"/>
    </source>
</evidence>
<proteinExistence type="predicted"/>
<dbReference type="VEuPathDB" id="VectorBase:CSON004389"/>
<accession>A0A336LTC8</accession>
<dbReference type="PANTHER" id="PTHR31386:SF2">
    <property type="entry name" value="SIMILAR TO RIKEN CDNA 2510039O18"/>
    <property type="match status" value="1"/>
</dbReference>
<evidence type="ECO:0000256" key="7">
    <source>
        <dbReference type="SAM" id="Phobius"/>
    </source>
</evidence>
<evidence type="ECO:0000256" key="4">
    <source>
        <dbReference type="ARBA" id="ARBA00022989"/>
    </source>
</evidence>
<evidence type="ECO:0000313" key="9">
    <source>
        <dbReference type="EMBL" id="SSX21286.1"/>
    </source>
</evidence>
<dbReference type="OMA" id="HLECNMH"/>
<dbReference type="GO" id="GO:0016020">
    <property type="term" value="C:membrane"/>
    <property type="evidence" value="ECO:0007669"/>
    <property type="project" value="UniProtKB-SubCell"/>
</dbReference>
<evidence type="ECO:0000256" key="6">
    <source>
        <dbReference type="ARBA" id="ARBA00023180"/>
    </source>
</evidence>
<keyword evidence="6" id="KW-0325">Glycoprotein</keyword>
<feature type="transmembrane region" description="Helical" evidence="7">
    <location>
        <begin position="23"/>
        <end position="46"/>
    </location>
</feature>